<proteinExistence type="predicted"/>
<dbReference type="EMBL" id="CP036275">
    <property type="protein sequence ID" value="QDU38689.1"/>
    <property type="molecule type" value="Genomic_DNA"/>
</dbReference>
<keyword evidence="3" id="KW-1185">Reference proteome</keyword>
<dbReference type="SUPFAM" id="SSF159888">
    <property type="entry name" value="YdhG-like"/>
    <property type="match status" value="1"/>
</dbReference>
<evidence type="ECO:0000259" key="1">
    <source>
        <dbReference type="Pfam" id="PF08818"/>
    </source>
</evidence>
<name>A0A517Z8B6_9PLAN</name>
<dbReference type="Gene3D" id="3.90.1150.200">
    <property type="match status" value="1"/>
</dbReference>
<evidence type="ECO:0000313" key="3">
    <source>
        <dbReference type="Proteomes" id="UP000320496"/>
    </source>
</evidence>
<dbReference type="Proteomes" id="UP000320496">
    <property type="component" value="Chromosome"/>
</dbReference>
<sequence>MAEPKTQKTTASVEAFLRSIDDEQRRKDCRAVVKLMRQVTGEKPAMWRDAIIGFGSYHYRYASGREGDWMLIGVSPRKQALSIYLMCEVEAAQKLLNRLGKYKMGKSCLYVKKLEDIDLEVLEELIRHSIAETRRMYPE</sequence>
<accession>A0A517Z8B6</accession>
<feature type="domain" description="YdhG-like" evidence="1">
    <location>
        <begin position="25"/>
        <end position="130"/>
    </location>
</feature>
<protein>
    <recommendedName>
        <fullName evidence="1">YdhG-like domain-containing protein</fullName>
    </recommendedName>
</protein>
<organism evidence="2 3">
    <name type="scientific">Maioricimonas rarisocia</name>
    <dbReference type="NCBI Taxonomy" id="2528026"/>
    <lineage>
        <taxon>Bacteria</taxon>
        <taxon>Pseudomonadati</taxon>
        <taxon>Planctomycetota</taxon>
        <taxon>Planctomycetia</taxon>
        <taxon>Planctomycetales</taxon>
        <taxon>Planctomycetaceae</taxon>
        <taxon>Maioricimonas</taxon>
    </lineage>
</organism>
<dbReference type="AlphaFoldDB" id="A0A517Z8B6"/>
<dbReference type="RefSeq" id="WP_145369947.1">
    <property type="nucleotide sequence ID" value="NZ_CP036275.1"/>
</dbReference>
<dbReference type="Pfam" id="PF08818">
    <property type="entry name" value="DUF1801"/>
    <property type="match status" value="1"/>
</dbReference>
<dbReference type="KEGG" id="mri:Mal4_30190"/>
<dbReference type="OrthoDB" id="5951444at2"/>
<gene>
    <name evidence="2" type="ORF">Mal4_30190</name>
</gene>
<evidence type="ECO:0000313" key="2">
    <source>
        <dbReference type="EMBL" id="QDU38689.1"/>
    </source>
</evidence>
<dbReference type="InterPro" id="IPR014922">
    <property type="entry name" value="YdhG-like"/>
</dbReference>
<reference evidence="2 3" key="1">
    <citation type="submission" date="2019-02" db="EMBL/GenBank/DDBJ databases">
        <title>Deep-cultivation of Planctomycetes and their phenomic and genomic characterization uncovers novel biology.</title>
        <authorList>
            <person name="Wiegand S."/>
            <person name="Jogler M."/>
            <person name="Boedeker C."/>
            <person name="Pinto D."/>
            <person name="Vollmers J."/>
            <person name="Rivas-Marin E."/>
            <person name="Kohn T."/>
            <person name="Peeters S.H."/>
            <person name="Heuer A."/>
            <person name="Rast P."/>
            <person name="Oberbeckmann S."/>
            <person name="Bunk B."/>
            <person name="Jeske O."/>
            <person name="Meyerdierks A."/>
            <person name="Storesund J.E."/>
            <person name="Kallscheuer N."/>
            <person name="Luecker S."/>
            <person name="Lage O.M."/>
            <person name="Pohl T."/>
            <person name="Merkel B.J."/>
            <person name="Hornburger P."/>
            <person name="Mueller R.-W."/>
            <person name="Bruemmer F."/>
            <person name="Labrenz M."/>
            <person name="Spormann A.M."/>
            <person name="Op den Camp H."/>
            <person name="Overmann J."/>
            <person name="Amann R."/>
            <person name="Jetten M.S.M."/>
            <person name="Mascher T."/>
            <person name="Medema M.H."/>
            <person name="Devos D.P."/>
            <person name="Kaster A.-K."/>
            <person name="Ovreas L."/>
            <person name="Rohde M."/>
            <person name="Galperin M.Y."/>
            <person name="Jogler C."/>
        </authorList>
    </citation>
    <scope>NUCLEOTIDE SEQUENCE [LARGE SCALE GENOMIC DNA]</scope>
    <source>
        <strain evidence="2 3">Mal4</strain>
    </source>
</reference>